<evidence type="ECO:0000313" key="2">
    <source>
        <dbReference type="Proteomes" id="UP000629371"/>
    </source>
</evidence>
<name>A0ABS1N539_9ACTN</name>
<evidence type="ECO:0000313" key="1">
    <source>
        <dbReference type="EMBL" id="MBL1095034.1"/>
    </source>
</evidence>
<dbReference type="EMBL" id="JAERRI010000047">
    <property type="protein sequence ID" value="MBL1095034.1"/>
    <property type="molecule type" value="Genomic_DNA"/>
</dbReference>
<accession>A0ABS1N539</accession>
<comment type="caution">
    <text evidence="1">The sequence shown here is derived from an EMBL/GenBank/DDBJ whole genome shotgun (WGS) entry which is preliminary data.</text>
</comment>
<reference evidence="1 2" key="1">
    <citation type="submission" date="2021-01" db="EMBL/GenBank/DDBJ databases">
        <title>WGS of actinomycetes isolated from Thailand.</title>
        <authorList>
            <person name="Thawai C."/>
        </authorList>
    </citation>
    <scope>NUCLEOTIDE SEQUENCE [LARGE SCALE GENOMIC DNA]</scope>
    <source>
        <strain evidence="1 2">CH9-7</strain>
    </source>
</reference>
<dbReference type="RefSeq" id="WP_201811970.1">
    <property type="nucleotide sequence ID" value="NZ_JAERRI010000047.1"/>
</dbReference>
<dbReference type="Proteomes" id="UP000629371">
    <property type="component" value="Unassembled WGS sequence"/>
</dbReference>
<protein>
    <submittedName>
        <fullName evidence="1">Uncharacterized protein</fullName>
    </submittedName>
</protein>
<gene>
    <name evidence="1" type="ORF">JK360_38060</name>
</gene>
<keyword evidence="2" id="KW-1185">Reference proteome</keyword>
<sequence>MVDFPSDLVDAQLELHKVRAELTALYRSLPWSVEPLPGWTHNKEGGRYYESQRPDSPGCTDEERQQVSELRARRVDLVTHIFVHDFWASSQDPVTARSALKHVGDDASTSDG</sequence>
<proteinExistence type="predicted"/>
<organism evidence="1 2">
    <name type="scientific">Streptomyces siderophoricus</name>
    <dbReference type="NCBI Taxonomy" id="2802281"/>
    <lineage>
        <taxon>Bacteria</taxon>
        <taxon>Bacillati</taxon>
        <taxon>Actinomycetota</taxon>
        <taxon>Actinomycetes</taxon>
        <taxon>Kitasatosporales</taxon>
        <taxon>Streptomycetaceae</taxon>
        <taxon>Streptomyces</taxon>
    </lineage>
</organism>